<evidence type="ECO:0000256" key="2">
    <source>
        <dbReference type="SAM" id="MobiDB-lite"/>
    </source>
</evidence>
<dbReference type="GeneID" id="91099815"/>
<gene>
    <name evidence="4" type="ORF">V865_001011</name>
</gene>
<keyword evidence="1" id="KW-0862">Zinc</keyword>
<dbReference type="PROSITE" id="PS50089">
    <property type="entry name" value="ZF_RING_2"/>
    <property type="match status" value="1"/>
</dbReference>
<dbReference type="InterPro" id="IPR013083">
    <property type="entry name" value="Znf_RING/FYVE/PHD"/>
</dbReference>
<dbReference type="InterPro" id="IPR012677">
    <property type="entry name" value="Nucleotide-bd_a/b_plait_sf"/>
</dbReference>
<feature type="compositionally biased region" description="Low complexity" evidence="2">
    <location>
        <begin position="36"/>
        <end position="47"/>
    </location>
</feature>
<name>A0AAX4KAK9_9TREE</name>
<feature type="domain" description="RING-type" evidence="3">
    <location>
        <begin position="311"/>
        <end position="358"/>
    </location>
</feature>
<dbReference type="EMBL" id="CP144089">
    <property type="protein sequence ID" value="WWD02968.1"/>
    <property type="molecule type" value="Genomic_DNA"/>
</dbReference>
<evidence type="ECO:0000259" key="3">
    <source>
        <dbReference type="PROSITE" id="PS50089"/>
    </source>
</evidence>
<accession>A0AAX4KAK9</accession>
<organism evidence="4 5">
    <name type="scientific">Kwoniella europaea PYCC6329</name>
    <dbReference type="NCBI Taxonomy" id="1423913"/>
    <lineage>
        <taxon>Eukaryota</taxon>
        <taxon>Fungi</taxon>
        <taxon>Dikarya</taxon>
        <taxon>Basidiomycota</taxon>
        <taxon>Agaricomycotina</taxon>
        <taxon>Tremellomycetes</taxon>
        <taxon>Tremellales</taxon>
        <taxon>Cryptococcaceae</taxon>
        <taxon>Kwoniella</taxon>
    </lineage>
</organism>
<keyword evidence="1" id="KW-0479">Metal-binding</keyword>
<dbReference type="KEGG" id="ker:91099815"/>
<sequence length="558" mass="61078">MSIPPPSSPPRVLGNQVIIFSPPKDPNVEAIVLKRPSISPAAQPSSPTQKERAAKASMSVKKQPPIKKKPSTTIVMGPHSYQQLDLFSSDESSNEHTHSSSRSFGRGVHIRSKTVSPTPTPRRPPPIASASDRAFTPSPEPIDWMDFSDPQIAYEEYGSVFEDFGSWSGESSSDEYDSPSPVIITPENSQAAPRMVFNPHDLTILFGQPALFLPPTTPSTPFLARMRIASKSPDLSIIPSVSTPSTPFNTSSTLPIPQSPSSLSAPGRLFNLGSSLDIDLNLTERVTIEISRDEQVIMSEPDGGKDKELQCSACGKNVEYKKANKMIPCGHITCSSCFSSTISAVSPDRAHSQCVACTTNLTTFERIKNLSYIDSSGHLDHSDDRYSKYNIPVAENVENSVVMRIDNIAWDMTPEIVESFLPSNALSDQVPQAIHIPLNRYDGKTKDYLYIEVASLDAAKHILQTRQNTHMPGGPLTGGKKRPVTITIVSHVELVTELRPHTPQELHSLLNLCHMALGPPTPASRFVKSRHGPFYALMSIMSKLSGKGSPAYWDLFRE</sequence>
<dbReference type="InterPro" id="IPR001841">
    <property type="entry name" value="Znf_RING"/>
</dbReference>
<dbReference type="GO" id="GO:0008270">
    <property type="term" value="F:zinc ion binding"/>
    <property type="evidence" value="ECO:0007669"/>
    <property type="project" value="UniProtKB-KW"/>
</dbReference>
<dbReference type="RefSeq" id="XP_066080935.1">
    <property type="nucleotide sequence ID" value="XM_066224838.1"/>
</dbReference>
<keyword evidence="5" id="KW-1185">Reference proteome</keyword>
<dbReference type="Gene3D" id="3.30.70.330">
    <property type="match status" value="1"/>
</dbReference>
<evidence type="ECO:0000313" key="5">
    <source>
        <dbReference type="Proteomes" id="UP001358614"/>
    </source>
</evidence>
<proteinExistence type="predicted"/>
<dbReference type="Proteomes" id="UP001358614">
    <property type="component" value="Chromosome 1"/>
</dbReference>
<dbReference type="SUPFAM" id="SSF57850">
    <property type="entry name" value="RING/U-box"/>
    <property type="match status" value="1"/>
</dbReference>
<dbReference type="Gene3D" id="3.30.40.10">
    <property type="entry name" value="Zinc/RING finger domain, C3HC4 (zinc finger)"/>
    <property type="match status" value="1"/>
</dbReference>
<feature type="compositionally biased region" description="Pro residues" evidence="2">
    <location>
        <begin position="118"/>
        <end position="127"/>
    </location>
</feature>
<keyword evidence="1" id="KW-0863">Zinc-finger</keyword>
<protein>
    <recommendedName>
        <fullName evidence="3">RING-type domain-containing protein</fullName>
    </recommendedName>
</protein>
<dbReference type="AlphaFoldDB" id="A0AAX4KAK9"/>
<evidence type="ECO:0000313" key="4">
    <source>
        <dbReference type="EMBL" id="WWD02968.1"/>
    </source>
</evidence>
<evidence type="ECO:0000256" key="1">
    <source>
        <dbReference type="PROSITE-ProRule" id="PRU00175"/>
    </source>
</evidence>
<reference evidence="4 5" key="1">
    <citation type="submission" date="2024-01" db="EMBL/GenBank/DDBJ databases">
        <title>Comparative genomics of Cryptococcus and Kwoniella reveals pathogenesis evolution and contrasting modes of karyotype evolution via chromosome fusion or intercentromeric recombination.</title>
        <authorList>
            <person name="Coelho M.A."/>
            <person name="David-Palma M."/>
            <person name="Shea T."/>
            <person name="Bowers K."/>
            <person name="McGinley-Smith S."/>
            <person name="Mohammad A.W."/>
            <person name="Gnirke A."/>
            <person name="Yurkov A.M."/>
            <person name="Nowrousian M."/>
            <person name="Sun S."/>
            <person name="Cuomo C.A."/>
            <person name="Heitman J."/>
        </authorList>
    </citation>
    <scope>NUCLEOTIDE SEQUENCE [LARGE SCALE GENOMIC DNA]</scope>
    <source>
        <strain evidence="4 5">PYCC6329</strain>
    </source>
</reference>
<feature type="region of interest" description="Disordered" evidence="2">
    <location>
        <begin position="33"/>
        <end position="142"/>
    </location>
</feature>